<feature type="region of interest" description="Disordered" evidence="1">
    <location>
        <begin position="23"/>
        <end position="86"/>
    </location>
</feature>
<gene>
    <name evidence="3" type="ORF">MOTC310_17480</name>
</gene>
<name>A0ABU7TRU5_9HYPH</name>
<keyword evidence="4" id="KW-1185">Reference proteome</keyword>
<evidence type="ECO:0000256" key="2">
    <source>
        <dbReference type="SAM" id="SignalP"/>
    </source>
</evidence>
<protein>
    <submittedName>
        <fullName evidence="3">Uncharacterized protein</fullName>
    </submittedName>
</protein>
<accession>A0ABU7TRU5</accession>
<evidence type="ECO:0000256" key="1">
    <source>
        <dbReference type="SAM" id="MobiDB-lite"/>
    </source>
</evidence>
<evidence type="ECO:0000313" key="4">
    <source>
        <dbReference type="Proteomes" id="UP001355206"/>
    </source>
</evidence>
<dbReference type="Proteomes" id="UP001355206">
    <property type="component" value="Unassembled WGS sequence"/>
</dbReference>
<organism evidence="3 4">
    <name type="scientific">Methylobacterium oryzae</name>
    <dbReference type="NCBI Taxonomy" id="334852"/>
    <lineage>
        <taxon>Bacteria</taxon>
        <taxon>Pseudomonadati</taxon>
        <taxon>Pseudomonadota</taxon>
        <taxon>Alphaproteobacteria</taxon>
        <taxon>Hyphomicrobiales</taxon>
        <taxon>Methylobacteriaceae</taxon>
        <taxon>Methylobacterium</taxon>
    </lineage>
</organism>
<evidence type="ECO:0000313" key="3">
    <source>
        <dbReference type="EMBL" id="MEE7492169.1"/>
    </source>
</evidence>
<proteinExistence type="predicted"/>
<sequence length="86" mass="9381">MRKLLAFTVAIVVCAGPTLALADQPARDCGQDPETTGALPGDPRSLYLPGQRPVKADPDPPEISWQDEARETSEQRRRHLLDCGVD</sequence>
<comment type="caution">
    <text evidence="3">The sequence shown here is derived from an EMBL/GenBank/DDBJ whole genome shotgun (WGS) entry which is preliminary data.</text>
</comment>
<reference evidence="3 4" key="1">
    <citation type="journal article" date="2012" name="Genet. Mol. Biol.">
        <title>Analysis of 16S rRNA and mxaF genes revealing insights into Methylobacterium niche-specific plant association.</title>
        <authorList>
            <person name="Dourado M.N."/>
            <person name="Andreote F.D."/>
            <person name="Dini-Andreote F."/>
            <person name="Conti R."/>
            <person name="Araujo J.M."/>
            <person name="Araujo W.L."/>
        </authorList>
    </citation>
    <scope>NUCLEOTIDE SEQUENCE [LARGE SCALE GENOMIC DNA]</scope>
    <source>
        <strain evidence="3 4">TC3-10</strain>
    </source>
</reference>
<feature type="chain" id="PRO_5045058300" evidence="2">
    <location>
        <begin position="23"/>
        <end position="86"/>
    </location>
</feature>
<dbReference type="RefSeq" id="WP_331292875.1">
    <property type="nucleotide sequence ID" value="NZ_MLBR01000016.1"/>
</dbReference>
<dbReference type="EMBL" id="MLCA01000008">
    <property type="protein sequence ID" value="MEE7492169.1"/>
    <property type="molecule type" value="Genomic_DNA"/>
</dbReference>
<feature type="signal peptide" evidence="2">
    <location>
        <begin position="1"/>
        <end position="22"/>
    </location>
</feature>
<keyword evidence="2" id="KW-0732">Signal</keyword>